<dbReference type="Gene3D" id="3.40.50.1000">
    <property type="entry name" value="HAD superfamily/HAD-like"/>
    <property type="match status" value="1"/>
</dbReference>
<dbReference type="HOGENOM" id="CLU_045011_0_2_6"/>
<gene>
    <name evidence="1" type="ORF">M911_06710</name>
</gene>
<dbReference type="EMBL" id="CP007268">
    <property type="protein sequence ID" value="AHK78902.1"/>
    <property type="molecule type" value="Genomic_DNA"/>
</dbReference>
<dbReference type="Proteomes" id="UP000019442">
    <property type="component" value="Chromosome"/>
</dbReference>
<keyword evidence="2" id="KW-1185">Reference proteome</keyword>
<dbReference type="Pfam" id="PF00702">
    <property type="entry name" value="Hydrolase"/>
    <property type="match status" value="1"/>
</dbReference>
<dbReference type="InterPro" id="IPR023214">
    <property type="entry name" value="HAD_sf"/>
</dbReference>
<dbReference type="InterPro" id="IPR023198">
    <property type="entry name" value="PGP-like_dom2"/>
</dbReference>
<dbReference type="InterPro" id="IPR036412">
    <property type="entry name" value="HAD-like_sf"/>
</dbReference>
<evidence type="ECO:0000313" key="1">
    <source>
        <dbReference type="EMBL" id="AHK78902.1"/>
    </source>
</evidence>
<reference evidence="2" key="2">
    <citation type="submission" date="2014-02" db="EMBL/GenBank/DDBJ databases">
        <title>Draft Genome Sequence of extremely halophilic bacteria Halorhodospira halochloris.</title>
        <authorList>
            <person name="Singh K.S."/>
        </authorList>
    </citation>
    <scope>NUCLEOTIDE SEQUENCE [LARGE SCALE GENOMIC DNA]</scope>
    <source>
        <strain evidence="2">A</strain>
    </source>
</reference>
<dbReference type="InterPro" id="IPR044999">
    <property type="entry name" value="CbbY-like"/>
</dbReference>
<accession>W8KPF6</accession>
<dbReference type="SUPFAM" id="SSF56784">
    <property type="entry name" value="HAD-like"/>
    <property type="match status" value="1"/>
</dbReference>
<reference evidence="1 2" key="1">
    <citation type="journal article" date="2014" name="J Genomics">
        <title>Draft Genome Sequence of the Extremely Halophilic Phototrophic Purple Sulfur Bacterium Halorhodospira halochloris.</title>
        <authorList>
            <person name="Singh K.S."/>
            <person name="Kirksey J."/>
            <person name="Hoff W.D."/>
            <person name="Deole R."/>
        </authorList>
    </citation>
    <scope>NUCLEOTIDE SEQUENCE [LARGE SCALE GENOMIC DNA]</scope>
    <source>
        <strain evidence="1 2">A</strain>
    </source>
</reference>
<name>W8KPF6_9GAMM</name>
<dbReference type="Gene3D" id="1.10.150.240">
    <property type="entry name" value="Putative phosphatase, domain 2"/>
    <property type="match status" value="1"/>
</dbReference>
<dbReference type="InterPro" id="IPR006439">
    <property type="entry name" value="HAD-SF_hydro_IA"/>
</dbReference>
<dbReference type="PANTHER" id="PTHR42896:SF2">
    <property type="entry name" value="CBBY-LIKE PROTEIN"/>
    <property type="match status" value="1"/>
</dbReference>
<dbReference type="RefSeq" id="WP_025281309.1">
    <property type="nucleotide sequence ID" value="NZ_CP007268.1"/>
</dbReference>
<dbReference type="GO" id="GO:0016787">
    <property type="term" value="F:hydrolase activity"/>
    <property type="evidence" value="ECO:0007669"/>
    <property type="project" value="InterPro"/>
</dbReference>
<organism evidence="1 2">
    <name type="scientific">Ectothiorhodospira haloalkaliphila</name>
    <dbReference type="NCBI Taxonomy" id="421628"/>
    <lineage>
        <taxon>Bacteria</taxon>
        <taxon>Pseudomonadati</taxon>
        <taxon>Pseudomonadota</taxon>
        <taxon>Gammaproteobacteria</taxon>
        <taxon>Chromatiales</taxon>
        <taxon>Ectothiorhodospiraceae</taxon>
        <taxon>Ectothiorhodospira</taxon>
    </lineage>
</organism>
<dbReference type="AlphaFoldDB" id="W8KPF6"/>
<dbReference type="SFLD" id="SFLDF00035">
    <property type="entry name" value="phosphoglycolate_phosphatase"/>
    <property type="match status" value="1"/>
</dbReference>
<protein>
    <submittedName>
        <fullName evidence="1">CbbY</fullName>
    </submittedName>
</protein>
<dbReference type="KEGG" id="hhc:M911_06710"/>
<dbReference type="NCBIfam" id="TIGR01509">
    <property type="entry name" value="HAD-SF-IA-v3"/>
    <property type="match status" value="1"/>
</dbReference>
<dbReference type="CDD" id="cd07528">
    <property type="entry name" value="HAD_CbbY-like"/>
    <property type="match status" value="1"/>
</dbReference>
<dbReference type="PANTHER" id="PTHR42896">
    <property type="entry name" value="XYLULOSE-1,5-BISPHOSPHATE (XUBP) PHOSPHATASE"/>
    <property type="match status" value="1"/>
</dbReference>
<sequence>MTQSLNALIWDVDGTLADTERDGHRVAFNEAFAEAGLDWHWSEERYAGLLAVTGGKERIRYFLQQDAPTFEPPEDMDAFVADLHARKTARFAAMLAEGRIPLRPGVERLLQEARSSGVRLAIATTTSPANVEGLLRANLGEAAIGWFQVIGAGDVVPDKKPAPDIYHHVLEGLDLSPAECLAIEDSGHGIAAARGAGIGTVVTVNGYTADEDFTGALAVLDHLGEPGQPCRTLRGEGPDQGLVTLGWLQALHERCAAQS</sequence>
<dbReference type="SFLD" id="SFLDG01135">
    <property type="entry name" value="C1.5.6:_HAD__Beta-PGM__Phospha"/>
    <property type="match status" value="1"/>
</dbReference>
<proteinExistence type="predicted"/>
<dbReference type="PATRIC" id="fig|1354791.3.peg.1805"/>
<evidence type="ECO:0000313" key="2">
    <source>
        <dbReference type="Proteomes" id="UP000019442"/>
    </source>
</evidence>
<dbReference type="SFLD" id="SFLDG01129">
    <property type="entry name" value="C1.5:_HAD__Beta-PGM__Phosphata"/>
    <property type="match status" value="1"/>
</dbReference>
<dbReference type="SFLD" id="SFLDS00003">
    <property type="entry name" value="Haloacid_Dehalogenase"/>
    <property type="match status" value="1"/>
</dbReference>